<evidence type="ECO:0000256" key="2">
    <source>
        <dbReference type="ARBA" id="ARBA00005615"/>
    </source>
</evidence>
<gene>
    <name evidence="11" type="ORF">niasHS_016351</name>
</gene>
<dbReference type="PANTHER" id="PTHR23403:SF1">
    <property type="entry name" value="TREHALASE"/>
    <property type="match status" value="1"/>
</dbReference>
<dbReference type="Gene3D" id="3.90.70.10">
    <property type="entry name" value="Cysteine proteinases"/>
    <property type="match status" value="1"/>
</dbReference>
<dbReference type="InterPro" id="IPR008928">
    <property type="entry name" value="6-hairpin_glycosidase_sf"/>
</dbReference>
<dbReference type="InterPro" id="IPR001661">
    <property type="entry name" value="Glyco_hydro_37"/>
</dbReference>
<dbReference type="GO" id="GO:0006508">
    <property type="term" value="P:proteolysis"/>
    <property type="evidence" value="ECO:0007669"/>
    <property type="project" value="UniProtKB-KW"/>
</dbReference>
<keyword evidence="7" id="KW-0788">Thiol protease</keyword>
<feature type="domain" description="Peptidase C1A papain C-terminal" evidence="10">
    <location>
        <begin position="889"/>
        <end position="1117"/>
    </location>
</feature>
<evidence type="ECO:0000313" key="11">
    <source>
        <dbReference type="EMBL" id="KAL3071676.1"/>
    </source>
</evidence>
<evidence type="ECO:0000256" key="4">
    <source>
        <dbReference type="ARBA" id="ARBA00019905"/>
    </source>
</evidence>
<keyword evidence="12" id="KW-1185">Reference proteome</keyword>
<dbReference type="InterPro" id="IPR000668">
    <property type="entry name" value="Peptidase_C1A_C"/>
</dbReference>
<dbReference type="InterPro" id="IPR000169">
    <property type="entry name" value="Pept_cys_AS"/>
</dbReference>
<dbReference type="GO" id="GO:0004555">
    <property type="term" value="F:alpha,alpha-trehalase activity"/>
    <property type="evidence" value="ECO:0007669"/>
    <property type="project" value="UniProtKB-EC"/>
</dbReference>
<proteinExistence type="inferred from homology"/>
<dbReference type="SMART" id="SM00645">
    <property type="entry name" value="Pept_C1"/>
    <property type="match status" value="1"/>
</dbReference>
<dbReference type="PRINTS" id="PR00744">
    <property type="entry name" value="GLHYDRLASE37"/>
</dbReference>
<evidence type="ECO:0000256" key="1">
    <source>
        <dbReference type="ARBA" id="ARBA00001576"/>
    </source>
</evidence>
<evidence type="ECO:0000256" key="5">
    <source>
        <dbReference type="ARBA" id="ARBA00022670"/>
    </source>
</evidence>
<dbReference type="EMBL" id="JBICCN010000389">
    <property type="protein sequence ID" value="KAL3071676.1"/>
    <property type="molecule type" value="Genomic_DNA"/>
</dbReference>
<dbReference type="Proteomes" id="UP001620645">
    <property type="component" value="Unassembled WGS sequence"/>
</dbReference>
<name>A0ABD2HXG9_HETSC</name>
<keyword evidence="5" id="KW-0645">Protease</keyword>
<dbReference type="InterPro" id="IPR012341">
    <property type="entry name" value="6hp_glycosidase-like_sf"/>
</dbReference>
<evidence type="ECO:0000256" key="7">
    <source>
        <dbReference type="ARBA" id="ARBA00022807"/>
    </source>
</evidence>
<dbReference type="PANTHER" id="PTHR23403">
    <property type="entry name" value="TREHALASE"/>
    <property type="match status" value="1"/>
</dbReference>
<accession>A0ABD2HXG9</accession>
<dbReference type="SUPFAM" id="SSF48208">
    <property type="entry name" value="Six-hairpin glycosidases"/>
    <property type="match status" value="1"/>
</dbReference>
<evidence type="ECO:0000313" key="12">
    <source>
        <dbReference type="Proteomes" id="UP001620645"/>
    </source>
</evidence>
<feature type="region of interest" description="Disordered" evidence="9">
    <location>
        <begin position="112"/>
        <end position="132"/>
    </location>
</feature>
<dbReference type="PROSITE" id="PS00139">
    <property type="entry name" value="THIOL_PROTEASE_CYS"/>
    <property type="match status" value="1"/>
</dbReference>
<keyword evidence="8" id="KW-0326">Glycosidase</keyword>
<comment type="catalytic activity">
    <reaction evidence="1 8">
        <text>alpha,alpha-trehalose + H2O = alpha-D-glucose + beta-D-glucose</text>
        <dbReference type="Rhea" id="RHEA:32675"/>
        <dbReference type="ChEBI" id="CHEBI:15377"/>
        <dbReference type="ChEBI" id="CHEBI:15903"/>
        <dbReference type="ChEBI" id="CHEBI:16551"/>
        <dbReference type="ChEBI" id="CHEBI:17925"/>
        <dbReference type="EC" id="3.2.1.28"/>
    </reaction>
</comment>
<evidence type="ECO:0000256" key="3">
    <source>
        <dbReference type="ARBA" id="ARBA00012757"/>
    </source>
</evidence>
<dbReference type="AlphaFoldDB" id="A0ABD2HXG9"/>
<organism evidence="11 12">
    <name type="scientific">Heterodera schachtii</name>
    <name type="common">Sugarbeet cyst nematode worm</name>
    <name type="synonym">Tylenchus schachtii</name>
    <dbReference type="NCBI Taxonomy" id="97005"/>
    <lineage>
        <taxon>Eukaryota</taxon>
        <taxon>Metazoa</taxon>
        <taxon>Ecdysozoa</taxon>
        <taxon>Nematoda</taxon>
        <taxon>Chromadorea</taxon>
        <taxon>Rhabditida</taxon>
        <taxon>Tylenchina</taxon>
        <taxon>Tylenchomorpha</taxon>
        <taxon>Tylenchoidea</taxon>
        <taxon>Heteroderidae</taxon>
        <taxon>Heteroderinae</taxon>
        <taxon>Heterodera</taxon>
    </lineage>
</organism>
<dbReference type="InterPro" id="IPR038765">
    <property type="entry name" value="Papain-like_cys_pep_sf"/>
</dbReference>
<dbReference type="GO" id="GO:0008234">
    <property type="term" value="F:cysteine-type peptidase activity"/>
    <property type="evidence" value="ECO:0007669"/>
    <property type="project" value="UniProtKB-KW"/>
</dbReference>
<dbReference type="Gene3D" id="1.50.10.10">
    <property type="match status" value="1"/>
</dbReference>
<evidence type="ECO:0000256" key="9">
    <source>
        <dbReference type="SAM" id="MobiDB-lite"/>
    </source>
</evidence>
<dbReference type="EC" id="3.2.1.28" evidence="3 8"/>
<protein>
    <recommendedName>
        <fullName evidence="4 8">Trehalase</fullName>
        <ecNumber evidence="3 8">3.2.1.28</ecNumber>
    </recommendedName>
    <alternativeName>
        <fullName evidence="8">Alpha-trehalose glucohydrolase</fullName>
    </alternativeName>
</protein>
<dbReference type="SUPFAM" id="SSF54001">
    <property type="entry name" value="Cysteine proteinases"/>
    <property type="match status" value="1"/>
</dbReference>
<keyword evidence="6 8" id="KW-0378">Hydrolase</keyword>
<evidence type="ECO:0000259" key="10">
    <source>
        <dbReference type="SMART" id="SM00645"/>
    </source>
</evidence>
<evidence type="ECO:0000256" key="6">
    <source>
        <dbReference type="ARBA" id="ARBA00022801"/>
    </source>
</evidence>
<comment type="similarity">
    <text evidence="2 8">Belongs to the glycosyl hydrolase 37 family.</text>
</comment>
<reference evidence="11 12" key="1">
    <citation type="submission" date="2024-10" db="EMBL/GenBank/DDBJ databases">
        <authorList>
            <person name="Kim D."/>
        </authorList>
    </citation>
    <scope>NUCLEOTIDE SEQUENCE [LARGE SCALE GENOMIC DNA]</scope>
    <source>
        <strain evidence="11">Taebaek</strain>
    </source>
</reference>
<dbReference type="Pfam" id="PF00112">
    <property type="entry name" value="Peptidase_C1"/>
    <property type="match status" value="1"/>
</dbReference>
<evidence type="ECO:0000256" key="8">
    <source>
        <dbReference type="RuleBase" id="RU361180"/>
    </source>
</evidence>
<sequence>MLGLSITFLSVGFLYTAIALKCFVQFSPKGKFDSEDQLDLYECPVAGHQCVYVRCIDKIRKNKDEIVPNIVDCQKPEMVNCTKFTSECEGQGGRACCYICNTDGCNKSWKNSTFSSTTPTSTSTTTNKFSSTPPAQIKNKLQCLAWNFCNLSTKLKQSKVSRRFAIGQNCEEMAKDWGQMEENKQIVDEYDQSADKNGQENIVWRKTDCSLDGIDLATLGLERPCDEWPNLAPIICDGKILEAVNDWGERMLFLRDSKHFVDRPMKNDAKNLVEQFKTMFNVAEWKQFMVSKINETQVDNLSKFIRQNFGTADSALMEHLPEDWVENPQNLKNIKDKNLKQWAIELNKMWKELSKKMPNDMNTKDNQRHSLICLSDPFFVPGGRFREFRYWDSFWIARGLLASGMEKSVKNMCKNFAELINRFGYVPAGGRIYYSKRSQPPFLTYLVYDYFGATGDIEFLKEIMPALEKELNFWQTKRTVEVKVKGKKMMFYQYRADTKLPRPEAFCHDVKLVKDIADPMEKAKIWHEIASASESGWDFSSRWIRKDEQDKERPWKLTNLMTTKIVPVDLNALICGNFEMMAHMYLQIGNKAKSREYHAKHQLFLEDFKHLFYNKEHGIWYDFNLESGTSNEAYYGSAAMPLFTRCYDVSDLGTAERMFARMERLDTATNRKLISHPFGVPASLISDSTQQWDFPNIFPPLQHMLIEGLRRMKGKAFELAQKWVSANYKLYQDNKNCGRKMWEKISADAATPGRGGEYNVQFNFGWTIGTVLDLLVTYSDKLSLSTDPTVYCLEQKIEEEPNEFPNNFSEYRAQRLTAAQKEVDEMNKSWAVVNERFALMTDEEYMRLFGTPVDETVEEDKNENNDNDNNHLRAQLKAADGEEDDKNDLPTEFDAREAWKECAEIIQSGNDQGPCGACWAVTAARTLTDRICIARLKKGKKMNSSDPRASVSAQFTMECTPNTEGCDGGNPFYAWKYYRNLTVSGTNHSTNAGCKPYKKEAIRMPVITDFKHLMGPNREKEMMREIMTNGPIQASHVIYSGFSACCRNKEIYEHDVNSKLRNVAHSVKVFGWGEENGVKYWHVANTFGADWGNAGMFRMRRGTDECHIETRRILFGTPKV</sequence>
<dbReference type="Pfam" id="PF01204">
    <property type="entry name" value="Trehalase"/>
    <property type="match status" value="1"/>
</dbReference>
<comment type="caution">
    <text evidence="11">The sequence shown here is derived from an EMBL/GenBank/DDBJ whole genome shotgun (WGS) entry which is preliminary data.</text>
</comment>